<keyword evidence="3" id="KW-1003">Cell membrane</keyword>
<dbReference type="RefSeq" id="WP_086077247.1">
    <property type="nucleotide sequence ID" value="NZ_CP021111.1"/>
</dbReference>
<gene>
    <name evidence="8" type="ORF">CAL15_02855</name>
</gene>
<dbReference type="STRING" id="463040.CAL15_02855"/>
<proteinExistence type="inferred from homology"/>
<evidence type="ECO:0000256" key="3">
    <source>
        <dbReference type="ARBA" id="ARBA00022475"/>
    </source>
</evidence>
<evidence type="ECO:0000256" key="6">
    <source>
        <dbReference type="ARBA" id="ARBA00023136"/>
    </source>
</evidence>
<evidence type="ECO:0000256" key="5">
    <source>
        <dbReference type="ARBA" id="ARBA00022989"/>
    </source>
</evidence>
<dbReference type="KEGG" id="bgm:CAL15_02855"/>
<protein>
    <submittedName>
        <fullName evidence="8">Na+/H+ antiporter subunit E</fullName>
    </submittedName>
</protein>
<accession>A0A1W6Z7T4</accession>
<feature type="transmembrane region" description="Helical" evidence="7">
    <location>
        <begin position="30"/>
        <end position="50"/>
    </location>
</feature>
<dbReference type="InterPro" id="IPR002758">
    <property type="entry name" value="Cation_antiport_E"/>
</dbReference>
<evidence type="ECO:0000313" key="9">
    <source>
        <dbReference type="Proteomes" id="UP000194161"/>
    </source>
</evidence>
<evidence type="ECO:0000256" key="2">
    <source>
        <dbReference type="ARBA" id="ARBA00006228"/>
    </source>
</evidence>
<comment type="subcellular location">
    <subcellularLocation>
        <location evidence="1">Cell membrane</location>
        <topology evidence="1">Multi-pass membrane protein</topology>
    </subcellularLocation>
</comment>
<comment type="similarity">
    <text evidence="2">Belongs to the CPA3 antiporters (TC 2.A.63) subunit E family.</text>
</comment>
<evidence type="ECO:0000256" key="7">
    <source>
        <dbReference type="SAM" id="Phobius"/>
    </source>
</evidence>
<feature type="transmembrane region" description="Helical" evidence="7">
    <location>
        <begin position="7"/>
        <end position="24"/>
    </location>
</feature>
<keyword evidence="9" id="KW-1185">Reference proteome</keyword>
<evidence type="ECO:0000256" key="4">
    <source>
        <dbReference type="ARBA" id="ARBA00022692"/>
    </source>
</evidence>
<dbReference type="NCBIfam" id="NF006518">
    <property type="entry name" value="PRK08965.1-2"/>
    <property type="match status" value="1"/>
</dbReference>
<reference evidence="8 9" key="1">
    <citation type="submission" date="2017-05" db="EMBL/GenBank/DDBJ databases">
        <title>Complete and WGS of Bordetella genogroups.</title>
        <authorList>
            <person name="Spilker T."/>
            <person name="LiPuma J."/>
        </authorList>
    </citation>
    <scope>NUCLEOTIDE SEQUENCE [LARGE SCALE GENOMIC DNA]</scope>
    <source>
        <strain evidence="8 9">AU7206</strain>
    </source>
</reference>
<dbReference type="GO" id="GO:0008324">
    <property type="term" value="F:monoatomic cation transmembrane transporter activity"/>
    <property type="evidence" value="ECO:0007669"/>
    <property type="project" value="InterPro"/>
</dbReference>
<organism evidence="8 9">
    <name type="scientific">Bordetella genomosp. 13</name>
    <dbReference type="NCBI Taxonomy" id="463040"/>
    <lineage>
        <taxon>Bacteria</taxon>
        <taxon>Pseudomonadati</taxon>
        <taxon>Pseudomonadota</taxon>
        <taxon>Betaproteobacteria</taxon>
        <taxon>Burkholderiales</taxon>
        <taxon>Alcaligenaceae</taxon>
        <taxon>Bordetella</taxon>
    </lineage>
</organism>
<keyword evidence="5 7" id="KW-1133">Transmembrane helix</keyword>
<dbReference type="OrthoDB" id="9807187at2"/>
<dbReference type="EMBL" id="CP021111">
    <property type="protein sequence ID" value="ARP93409.1"/>
    <property type="molecule type" value="Genomic_DNA"/>
</dbReference>
<dbReference type="Proteomes" id="UP000194161">
    <property type="component" value="Chromosome"/>
</dbReference>
<dbReference type="PIRSF" id="PIRSF019239">
    <property type="entry name" value="MrpE"/>
    <property type="match status" value="1"/>
</dbReference>
<keyword evidence="6 7" id="KW-0472">Membrane</keyword>
<dbReference type="AlphaFoldDB" id="A0A1W6Z7T4"/>
<name>A0A1W6Z7T4_9BORD</name>
<evidence type="ECO:0000313" key="8">
    <source>
        <dbReference type="EMBL" id="ARP93409.1"/>
    </source>
</evidence>
<evidence type="ECO:0000256" key="1">
    <source>
        <dbReference type="ARBA" id="ARBA00004651"/>
    </source>
</evidence>
<keyword evidence="4 7" id="KW-0812">Transmembrane</keyword>
<dbReference type="GO" id="GO:0005886">
    <property type="term" value="C:plasma membrane"/>
    <property type="evidence" value="ECO:0007669"/>
    <property type="project" value="UniProtKB-SubCell"/>
</dbReference>
<dbReference type="PANTHER" id="PTHR34584:SF1">
    <property type="entry name" value="NA(+)_H(+) ANTIPORTER SUBUNIT E1"/>
    <property type="match status" value="1"/>
</dbReference>
<dbReference type="Pfam" id="PF01899">
    <property type="entry name" value="MNHE"/>
    <property type="match status" value="1"/>
</dbReference>
<sequence>MSLRHRLLPSPMTSVALLLAWLMLNESASPGQWLLGALLALTIPWLLMPLRPARSPLRSWQALMRLVIVVLWDILRSNLDVARRVLGPDAAIQPRFVWVPIDLRDPLAIVLLAGIVTTTPGTISAELSDDRRWLLVHALHAPDDAAAAAIAADIKSRYEALLMEVFG</sequence>
<dbReference type="PANTHER" id="PTHR34584">
    <property type="entry name" value="NA(+)/H(+) ANTIPORTER SUBUNIT E1"/>
    <property type="match status" value="1"/>
</dbReference>